<dbReference type="PANTHER" id="PTHR30143:SF0">
    <property type="entry name" value="2-KETO-4-PENTENOATE HYDRATASE"/>
    <property type="match status" value="1"/>
</dbReference>
<keyword evidence="4" id="KW-1185">Reference proteome</keyword>
<dbReference type="AlphaFoldDB" id="A0A4R7K9U9"/>
<dbReference type="InterPro" id="IPR011234">
    <property type="entry name" value="Fumarylacetoacetase-like_C"/>
</dbReference>
<dbReference type="PANTHER" id="PTHR30143">
    <property type="entry name" value="ACID HYDRATASE"/>
    <property type="match status" value="1"/>
</dbReference>
<dbReference type="EMBL" id="SOAZ01000022">
    <property type="protein sequence ID" value="TDT51037.1"/>
    <property type="molecule type" value="Genomic_DNA"/>
</dbReference>
<dbReference type="Gene3D" id="3.90.850.10">
    <property type="entry name" value="Fumarylacetoacetase-like, C-terminal domain"/>
    <property type="match status" value="1"/>
</dbReference>
<dbReference type="InterPro" id="IPR036663">
    <property type="entry name" value="Fumarylacetoacetase_C_sf"/>
</dbReference>
<reference evidence="3 4" key="1">
    <citation type="submission" date="2019-03" db="EMBL/GenBank/DDBJ databases">
        <title>Genomic Encyclopedia of Type Strains, Phase IV (KMG-IV): sequencing the most valuable type-strain genomes for metagenomic binning, comparative biology and taxonomic classification.</title>
        <authorList>
            <person name="Goeker M."/>
        </authorList>
    </citation>
    <scope>NUCLEOTIDE SEQUENCE [LARGE SCALE GENOMIC DNA]</scope>
    <source>
        <strain evidence="3 4">DSM 24455</strain>
    </source>
</reference>
<gene>
    <name evidence="3" type="ORF">EDD71_1227</name>
</gene>
<evidence type="ECO:0000313" key="3">
    <source>
        <dbReference type="EMBL" id="TDT51037.1"/>
    </source>
</evidence>
<organism evidence="3 4">
    <name type="scientific">Fonticella tunisiensis</name>
    <dbReference type="NCBI Taxonomy" id="1096341"/>
    <lineage>
        <taxon>Bacteria</taxon>
        <taxon>Bacillati</taxon>
        <taxon>Bacillota</taxon>
        <taxon>Clostridia</taxon>
        <taxon>Eubacteriales</taxon>
        <taxon>Clostridiaceae</taxon>
        <taxon>Fonticella</taxon>
    </lineage>
</organism>
<comment type="caution">
    <text evidence="3">The sequence shown here is derived from an EMBL/GenBank/DDBJ whole genome shotgun (WGS) entry which is preliminary data.</text>
</comment>
<feature type="domain" description="Fumarylacetoacetase-like C-terminal" evidence="2">
    <location>
        <begin position="94"/>
        <end position="256"/>
    </location>
</feature>
<dbReference type="InterPro" id="IPR050772">
    <property type="entry name" value="Hydratase-Decarb/MhpD_sf"/>
</dbReference>
<accession>A0A4R7K9U9</accession>
<keyword evidence="1" id="KW-0456">Lyase</keyword>
<sequence length="261" mass="28421">MKPEDIKLAADTLFDAERKVQAVEALTKEFVDIKVEDAYKIQLENINRRLQMGAKIIGKKIGLTSRAMQEMLGVPEPDYGHLLNDMIVNEEVPVKISCLLQPKVEAEIAFILKDELKGPGVTTSKVLQATEGVMPAFEIIDSRIKDWKIKIQDTVADNASSAMLVLGGKITPVSDLDLRYIGLVLEKNGYVIDTAAGAAVLGHPAAAVAWLANKLAEYDIALEPGEIILSGSLTKAYPVKGGDVFRATFDRLGSVKVIFED</sequence>
<dbReference type="OrthoDB" id="9792137at2"/>
<evidence type="ECO:0000313" key="4">
    <source>
        <dbReference type="Proteomes" id="UP000295325"/>
    </source>
</evidence>
<proteinExistence type="predicted"/>
<dbReference type="SUPFAM" id="SSF56529">
    <property type="entry name" value="FAH"/>
    <property type="match status" value="1"/>
</dbReference>
<evidence type="ECO:0000259" key="2">
    <source>
        <dbReference type="Pfam" id="PF01557"/>
    </source>
</evidence>
<dbReference type="Pfam" id="PF01557">
    <property type="entry name" value="FAA_hydrolase"/>
    <property type="match status" value="1"/>
</dbReference>
<dbReference type="GO" id="GO:0005737">
    <property type="term" value="C:cytoplasm"/>
    <property type="evidence" value="ECO:0007669"/>
    <property type="project" value="TreeGrafter"/>
</dbReference>
<dbReference type="RefSeq" id="WP_133628858.1">
    <property type="nucleotide sequence ID" value="NZ_SOAZ01000022.1"/>
</dbReference>
<protein>
    <submittedName>
        <fullName evidence="3">2-keto-4-pentenoate hydratase</fullName>
    </submittedName>
</protein>
<evidence type="ECO:0000256" key="1">
    <source>
        <dbReference type="ARBA" id="ARBA00023239"/>
    </source>
</evidence>
<dbReference type="Proteomes" id="UP000295325">
    <property type="component" value="Unassembled WGS sequence"/>
</dbReference>
<dbReference type="GO" id="GO:0008684">
    <property type="term" value="F:2-oxopent-4-enoate hydratase activity"/>
    <property type="evidence" value="ECO:0007669"/>
    <property type="project" value="TreeGrafter"/>
</dbReference>
<name>A0A4R7K9U9_9CLOT</name>